<sequence>MAWSGAPRFTGEFGTDQALSDLTTILQYPELNDDALTTLSTLAFSEKQILATDGRWSTVRIMPYR</sequence>
<evidence type="ECO:0000313" key="2">
    <source>
        <dbReference type="Proteomes" id="UP000653056"/>
    </source>
</evidence>
<keyword evidence="2" id="KW-1185">Reference proteome</keyword>
<protein>
    <submittedName>
        <fullName evidence="1">Uncharacterized protein</fullName>
    </submittedName>
</protein>
<reference evidence="2" key="1">
    <citation type="journal article" date="2019" name="Int. J. Syst. Evol. Microbiol.">
        <title>The Global Catalogue of Microorganisms (GCM) 10K type strain sequencing project: providing services to taxonomists for standard genome sequencing and annotation.</title>
        <authorList>
            <consortium name="The Broad Institute Genomics Platform"/>
            <consortium name="The Broad Institute Genome Sequencing Center for Infectious Disease"/>
            <person name="Wu L."/>
            <person name="Ma J."/>
        </authorList>
    </citation>
    <scope>NUCLEOTIDE SEQUENCE [LARGE SCALE GENOMIC DNA]</scope>
    <source>
        <strain evidence="2">KCTC 22228</strain>
    </source>
</reference>
<gene>
    <name evidence="1" type="ORF">GCM10007160_39890</name>
</gene>
<dbReference type="Proteomes" id="UP000653056">
    <property type="component" value="Unassembled WGS sequence"/>
</dbReference>
<evidence type="ECO:0000313" key="1">
    <source>
        <dbReference type="EMBL" id="GGY08552.1"/>
    </source>
</evidence>
<proteinExistence type="predicted"/>
<organism evidence="1 2">
    <name type="scientific">Litchfieldella qijiaojingensis</name>
    <dbReference type="NCBI Taxonomy" id="980347"/>
    <lineage>
        <taxon>Bacteria</taxon>
        <taxon>Pseudomonadati</taxon>
        <taxon>Pseudomonadota</taxon>
        <taxon>Gammaproteobacteria</taxon>
        <taxon>Oceanospirillales</taxon>
        <taxon>Halomonadaceae</taxon>
        <taxon>Litchfieldella</taxon>
    </lineage>
</organism>
<accession>A0ABQ2Z8Q0</accession>
<dbReference type="RefSeq" id="WP_229803808.1">
    <property type="nucleotide sequence ID" value="NZ_BMXS01000031.1"/>
</dbReference>
<name>A0ABQ2Z8Q0_9GAMM</name>
<comment type="caution">
    <text evidence="1">The sequence shown here is derived from an EMBL/GenBank/DDBJ whole genome shotgun (WGS) entry which is preliminary data.</text>
</comment>
<dbReference type="EMBL" id="BMXS01000031">
    <property type="protein sequence ID" value="GGY08552.1"/>
    <property type="molecule type" value="Genomic_DNA"/>
</dbReference>